<gene>
    <name evidence="7" type="ORF">G5S32_14245</name>
</gene>
<feature type="transmembrane region" description="Helical" evidence="6">
    <location>
        <begin position="127"/>
        <end position="146"/>
    </location>
</feature>
<keyword evidence="3 6" id="KW-0812">Transmembrane</keyword>
<dbReference type="KEGG" id="vzi:G5S32_14245"/>
<proteinExistence type="inferred from homology"/>
<feature type="transmembrane region" description="Helical" evidence="6">
    <location>
        <begin position="77"/>
        <end position="95"/>
    </location>
</feature>
<evidence type="ECO:0000256" key="4">
    <source>
        <dbReference type="ARBA" id="ARBA00022989"/>
    </source>
</evidence>
<keyword evidence="8" id="KW-1185">Reference proteome</keyword>
<evidence type="ECO:0000313" key="8">
    <source>
        <dbReference type="Proteomes" id="UP000503003"/>
    </source>
</evidence>
<dbReference type="AlphaFoldDB" id="A0A6G7CLQ1"/>
<organism evidence="7 8">
    <name type="scientific">Vibrio ziniensis</name>
    <dbReference type="NCBI Taxonomy" id="2711221"/>
    <lineage>
        <taxon>Bacteria</taxon>
        <taxon>Pseudomonadati</taxon>
        <taxon>Pseudomonadota</taxon>
        <taxon>Gammaproteobacteria</taxon>
        <taxon>Vibrionales</taxon>
        <taxon>Vibrionaceae</taxon>
        <taxon>Vibrio</taxon>
    </lineage>
</organism>
<feature type="transmembrane region" description="Helical" evidence="6">
    <location>
        <begin position="188"/>
        <end position="206"/>
    </location>
</feature>
<feature type="transmembrane region" description="Helical" evidence="6">
    <location>
        <begin position="48"/>
        <end position="65"/>
    </location>
</feature>
<evidence type="ECO:0000256" key="1">
    <source>
        <dbReference type="ARBA" id="ARBA00004141"/>
    </source>
</evidence>
<evidence type="ECO:0000313" key="7">
    <source>
        <dbReference type="EMBL" id="QIH43035.1"/>
    </source>
</evidence>
<protein>
    <submittedName>
        <fullName evidence="7">Lysoplasmalogenase</fullName>
    </submittedName>
</protein>
<keyword evidence="5 6" id="KW-0472">Membrane</keyword>
<dbReference type="Proteomes" id="UP000503003">
    <property type="component" value="Chromosome 1"/>
</dbReference>
<sequence>MLGWISALISGFVSISAFENNKTKLAIVFNTLCLGLLSFMVINQQNDGSVASLWVLAGLVVSAIADIYRIQQKQAKACFSAFLVVQLFYSKAFWIQLTGPMIWWLPALLIAASIVAFFLLLPQIDTLIFPVTVMGMMLLQMTGASGEVWITNPTPSSLLGFIGSLSFIVSAIILAIHDYRQPLRYGNALISGCYLLAQGLIVASVVI</sequence>
<feature type="transmembrane region" description="Helical" evidence="6">
    <location>
        <begin position="158"/>
        <end position="176"/>
    </location>
</feature>
<comment type="subcellular location">
    <subcellularLocation>
        <location evidence="1">Membrane</location>
        <topology evidence="1">Multi-pass membrane protein</topology>
    </subcellularLocation>
</comment>
<dbReference type="InterPro" id="IPR012506">
    <property type="entry name" value="TMEM86B-like"/>
</dbReference>
<dbReference type="PANTHER" id="PTHR31885:SF6">
    <property type="entry name" value="GH04784P"/>
    <property type="match status" value="1"/>
</dbReference>
<evidence type="ECO:0000256" key="5">
    <source>
        <dbReference type="ARBA" id="ARBA00023136"/>
    </source>
</evidence>
<dbReference type="PANTHER" id="PTHR31885">
    <property type="entry name" value="GH04784P"/>
    <property type="match status" value="1"/>
</dbReference>
<evidence type="ECO:0000256" key="2">
    <source>
        <dbReference type="ARBA" id="ARBA00007375"/>
    </source>
</evidence>
<dbReference type="GO" id="GO:0016020">
    <property type="term" value="C:membrane"/>
    <property type="evidence" value="ECO:0007669"/>
    <property type="project" value="UniProtKB-SubCell"/>
</dbReference>
<evidence type="ECO:0000256" key="3">
    <source>
        <dbReference type="ARBA" id="ARBA00022692"/>
    </source>
</evidence>
<feature type="transmembrane region" description="Helical" evidence="6">
    <location>
        <begin position="101"/>
        <end position="120"/>
    </location>
</feature>
<evidence type="ECO:0000256" key="6">
    <source>
        <dbReference type="SAM" id="Phobius"/>
    </source>
</evidence>
<comment type="similarity">
    <text evidence="2">Belongs to the TMEM86 family.</text>
</comment>
<dbReference type="Pfam" id="PF07947">
    <property type="entry name" value="YhhN"/>
    <property type="match status" value="1"/>
</dbReference>
<reference evidence="7 8" key="1">
    <citation type="submission" date="2020-02" db="EMBL/GenBank/DDBJ databases">
        <title>A complete genome of a marine bacterium Vibrio sp. ZWAL4003 isolated from the mangrove sediment with the ability to degrade polysaccharides.</title>
        <authorList>
            <person name="Wu J."/>
            <person name="Qu W."/>
            <person name="Zeng R."/>
        </authorList>
    </citation>
    <scope>NUCLEOTIDE SEQUENCE [LARGE SCALE GENOMIC DNA]</scope>
    <source>
        <strain evidence="7 8">ZWAL4003</strain>
    </source>
</reference>
<keyword evidence="4 6" id="KW-1133">Transmembrane helix</keyword>
<dbReference type="GO" id="GO:0016787">
    <property type="term" value="F:hydrolase activity"/>
    <property type="evidence" value="ECO:0007669"/>
    <property type="project" value="TreeGrafter"/>
</dbReference>
<name>A0A6G7CLQ1_9VIBR</name>
<accession>A0A6G7CLQ1</accession>
<feature type="transmembrane region" description="Helical" evidence="6">
    <location>
        <begin position="25"/>
        <end position="42"/>
    </location>
</feature>
<dbReference type="EMBL" id="CP049331">
    <property type="protein sequence ID" value="QIH43035.1"/>
    <property type="molecule type" value="Genomic_DNA"/>
</dbReference>